<organism evidence="2 3">
    <name type="scientific">Jannaschia pagri</name>
    <dbReference type="NCBI Taxonomy" id="2829797"/>
    <lineage>
        <taxon>Bacteria</taxon>
        <taxon>Pseudomonadati</taxon>
        <taxon>Pseudomonadota</taxon>
        <taxon>Alphaproteobacteria</taxon>
        <taxon>Rhodobacterales</taxon>
        <taxon>Roseobacteraceae</taxon>
        <taxon>Jannaschia</taxon>
    </lineage>
</organism>
<feature type="compositionally biased region" description="Basic and acidic residues" evidence="1">
    <location>
        <begin position="28"/>
        <end position="41"/>
    </location>
</feature>
<comment type="caution">
    <text evidence="2">The sequence shown here is derived from an EMBL/GenBank/DDBJ whole genome shotgun (WGS) entry which is preliminary data.</text>
</comment>
<keyword evidence="3" id="KW-1185">Reference proteome</keyword>
<feature type="compositionally biased region" description="Low complexity" evidence="1">
    <location>
        <begin position="1"/>
        <end position="18"/>
    </location>
</feature>
<feature type="region of interest" description="Disordered" evidence="1">
    <location>
        <begin position="1"/>
        <end position="74"/>
    </location>
</feature>
<dbReference type="Proteomes" id="UP000786693">
    <property type="component" value="Unassembled WGS sequence"/>
</dbReference>
<evidence type="ECO:0008006" key="4">
    <source>
        <dbReference type="Google" id="ProtNLM"/>
    </source>
</evidence>
<dbReference type="EMBL" id="BPFH01000009">
    <property type="protein sequence ID" value="GIT96971.1"/>
    <property type="molecule type" value="Genomic_DNA"/>
</dbReference>
<reference evidence="2 3" key="1">
    <citation type="submission" date="2021-05" db="EMBL/GenBank/DDBJ databases">
        <title>Bacteria Genome sequencing.</title>
        <authorList>
            <person name="Takabe Y."/>
            <person name="Nakajima Y."/>
            <person name="Suzuki S."/>
            <person name="Shiozaki T."/>
        </authorList>
    </citation>
    <scope>NUCLEOTIDE SEQUENCE [LARGE SCALE GENOMIC DNA]</scope>
    <source>
        <strain evidence="2 3">AI_62</strain>
    </source>
</reference>
<proteinExistence type="predicted"/>
<sequence length="74" mass="7992">MDAQAKAHSRAAQAAQKARQQHAKKKAAAKDRGVVEKRSLQDKSLAQSKAKDALAGLRSPRSSVAIGKTQDRER</sequence>
<accession>A0ABQ4NRF5</accession>
<evidence type="ECO:0000313" key="2">
    <source>
        <dbReference type="EMBL" id="GIT96971.1"/>
    </source>
</evidence>
<gene>
    <name evidence="2" type="ORF">JANAI62_35940</name>
</gene>
<protein>
    <recommendedName>
        <fullName evidence="4">Small EDRK-rich factor-like N-terminal domain-containing protein</fullName>
    </recommendedName>
</protein>
<evidence type="ECO:0000313" key="3">
    <source>
        <dbReference type="Proteomes" id="UP000786693"/>
    </source>
</evidence>
<evidence type="ECO:0000256" key="1">
    <source>
        <dbReference type="SAM" id="MobiDB-lite"/>
    </source>
</evidence>
<name>A0ABQ4NRF5_9RHOB</name>